<dbReference type="RefSeq" id="WP_128129259.1">
    <property type="nucleotide sequence ID" value="NZ_AP019724.1"/>
</dbReference>
<dbReference type="KEGG" id="bun:Bun01g_20240"/>
<dbReference type="PANTHER" id="PTHR35149">
    <property type="entry name" value="SLL5132 PROTEIN"/>
    <property type="match status" value="1"/>
</dbReference>
<dbReference type="EMBL" id="AP019724">
    <property type="protein sequence ID" value="BBK87654.1"/>
    <property type="molecule type" value="Genomic_DNA"/>
</dbReference>
<evidence type="ECO:0008006" key="5">
    <source>
        <dbReference type="Google" id="ProtNLM"/>
    </source>
</evidence>
<proteinExistence type="predicted"/>
<evidence type="ECO:0000313" key="3">
    <source>
        <dbReference type="EMBL" id="BBK87654.1"/>
    </source>
</evidence>
<feature type="domain" description="GmrSD restriction endonucleases N-terminal" evidence="1">
    <location>
        <begin position="10"/>
        <end position="219"/>
    </location>
</feature>
<dbReference type="Pfam" id="PF03235">
    <property type="entry name" value="GmrSD_N"/>
    <property type="match status" value="1"/>
</dbReference>
<dbReference type="Pfam" id="PF07510">
    <property type="entry name" value="GmrSD_C"/>
    <property type="match status" value="1"/>
</dbReference>
<sequence length="693" mass="81492">MKGDAQPLIKFFDGSDKRFIIPLYQRNYDWKEENCEQLFNDLLNLHESNRKSHFFGSIVSSIQPGTEDRYIIDGQQRITTVSLLLIAMVNAQKEGLIEAVDSKLVEKIFKRYLVDEYQEDERKVKLKPIKKDMEAFDALLYKSREQYIKESNVTRNYDFFYDRVIRSGLTIDELFETIKKLEVINIRLDADDDPQLIFESLNSTGLDLSEADKIRNYLFMSLSPTEQDDLYNRFWNPIEVFTKYDPSSFVRDYLTMKQGKIGRIDKIYFIFKEYAEGNNMARADLLEDMHHYAKIYSQIDNAKAGTDKLNQKLSQLRTLDSTIAYPFFMAFFDYASKNDLPESEICRVIDVIESYWARRIICNLPSNALNKVFATLHRDVLNYIGKGLSDNKPTYIDVLTYILLKKGRSSIFPSDEDVKTDFATRQVYKIPANARMFILERLENRDNNERHDVVKGLSEKKISIEHIMPQTLSDQWKNDLGPEWERIHQTYLHTMANLTLTAYNSQYSNLTFLEKRDMEKGFKESAFRLNNYLKSCDKWTEDELKERQKELLGVFMKLWPMPSTTFKPTKQEAESASLEDDDFEFTGKKLQAYILYGVRYTVNTWKDMLIQVCNHILLKRRSTIEWLCANEKSGFSTTPESWRRELGPNMYLWTDNSTQTKINILHGLFEECNIPSSELIFEFRSDICDEDEE</sequence>
<evidence type="ECO:0000259" key="1">
    <source>
        <dbReference type="Pfam" id="PF03235"/>
    </source>
</evidence>
<name>A0A4Y1VFG0_BACUN</name>
<dbReference type="InterPro" id="IPR011089">
    <property type="entry name" value="GmrSD_C"/>
</dbReference>
<gene>
    <name evidence="3" type="ORF">Bun01g_20240</name>
</gene>
<evidence type="ECO:0000313" key="4">
    <source>
        <dbReference type="Proteomes" id="UP000320533"/>
    </source>
</evidence>
<feature type="domain" description="GmrSD restriction endonucleases C-terminal" evidence="2">
    <location>
        <begin position="413"/>
        <end position="553"/>
    </location>
</feature>
<evidence type="ECO:0000259" key="2">
    <source>
        <dbReference type="Pfam" id="PF07510"/>
    </source>
</evidence>
<organism evidence="3 4">
    <name type="scientific">Bacteroides uniformis</name>
    <dbReference type="NCBI Taxonomy" id="820"/>
    <lineage>
        <taxon>Bacteria</taxon>
        <taxon>Pseudomonadati</taxon>
        <taxon>Bacteroidota</taxon>
        <taxon>Bacteroidia</taxon>
        <taxon>Bacteroidales</taxon>
        <taxon>Bacteroidaceae</taxon>
        <taxon>Bacteroides</taxon>
    </lineage>
</organism>
<accession>A0A4Y1VFG0</accession>
<reference evidence="3 4" key="1">
    <citation type="submission" date="2019-06" db="EMBL/GenBank/DDBJ databases">
        <title>Complete genome sequence of Bacteroides uniformis NBRC 113350.</title>
        <authorList>
            <person name="Miura T."/>
            <person name="Furukawa M."/>
            <person name="Shimamura M."/>
            <person name="Ohyama Y."/>
            <person name="Yamazoe A."/>
            <person name="Kawasaki H."/>
        </authorList>
    </citation>
    <scope>NUCLEOTIDE SEQUENCE [LARGE SCALE GENOMIC DNA]</scope>
    <source>
        <strain evidence="3 4">NBRC 113350</strain>
    </source>
</reference>
<dbReference type="Proteomes" id="UP000320533">
    <property type="component" value="Chromosome"/>
</dbReference>
<dbReference type="InterPro" id="IPR004919">
    <property type="entry name" value="GmrSD_N"/>
</dbReference>
<protein>
    <recommendedName>
        <fullName evidence="5">DUF262 domain-containing protein</fullName>
    </recommendedName>
</protein>
<dbReference type="AlphaFoldDB" id="A0A4Y1VFG0"/>
<dbReference type="PANTHER" id="PTHR35149:SF2">
    <property type="entry name" value="DUF262 DOMAIN-CONTAINING PROTEIN"/>
    <property type="match status" value="1"/>
</dbReference>